<dbReference type="EMBL" id="LXQC01000101">
    <property type="protein sequence ID" value="TFE71077.1"/>
    <property type="molecule type" value="Genomic_DNA"/>
</dbReference>
<dbReference type="AlphaFoldDB" id="A0A4Y8PGL1"/>
<evidence type="ECO:0008006" key="3">
    <source>
        <dbReference type="Google" id="ProtNLM"/>
    </source>
</evidence>
<accession>A0A4Y8PGL1</accession>
<name>A0A4Y8PGL1_9BACT</name>
<evidence type="ECO:0000313" key="2">
    <source>
        <dbReference type="Proteomes" id="UP000297713"/>
    </source>
</evidence>
<dbReference type="InterPro" id="IPR023393">
    <property type="entry name" value="START-like_dom_sf"/>
</dbReference>
<dbReference type="PANTHER" id="PTHR36166">
    <property type="entry name" value="CHROMOSOME 9, WHOLE GENOME SHOTGUN SEQUENCE"/>
    <property type="match status" value="1"/>
</dbReference>
<dbReference type="OrthoDB" id="191189at2"/>
<dbReference type="Proteomes" id="UP000297713">
    <property type="component" value="Unassembled WGS sequence"/>
</dbReference>
<protein>
    <recommendedName>
        <fullName evidence="3">Polyketide cyclase</fullName>
    </recommendedName>
</protein>
<dbReference type="InterPro" id="IPR019587">
    <property type="entry name" value="Polyketide_cyclase/dehydratase"/>
</dbReference>
<evidence type="ECO:0000313" key="1">
    <source>
        <dbReference type="EMBL" id="TFE71077.1"/>
    </source>
</evidence>
<reference evidence="1 2" key="1">
    <citation type="submission" date="2016-05" db="EMBL/GenBank/DDBJ databases">
        <title>Diversity and Homogeneity among Thermoacidophilic Verrucomicrobia Methanotrophs Linked with Geographical Origin.</title>
        <authorList>
            <person name="Erikstad H.-A."/>
            <person name="Smestad N.B."/>
            <person name="Ceballos R.M."/>
            <person name="Birkeland N.-K."/>
        </authorList>
    </citation>
    <scope>NUCLEOTIDE SEQUENCE [LARGE SCALE GENOMIC DNA]</scope>
    <source>
        <strain evidence="1 2">Phi</strain>
    </source>
</reference>
<proteinExistence type="predicted"/>
<dbReference type="PANTHER" id="PTHR36166:SF1">
    <property type="entry name" value="SRPBCC DOMAIN-CONTAINING PROTEIN"/>
    <property type="match status" value="1"/>
</dbReference>
<dbReference type="Pfam" id="PF10604">
    <property type="entry name" value="Polyketide_cyc2"/>
    <property type="match status" value="1"/>
</dbReference>
<dbReference type="SUPFAM" id="SSF55961">
    <property type="entry name" value="Bet v1-like"/>
    <property type="match status" value="1"/>
</dbReference>
<comment type="caution">
    <text evidence="1">The sequence shown here is derived from an EMBL/GenBank/DDBJ whole genome shotgun (WGS) entry which is preliminary data.</text>
</comment>
<organism evidence="1 2">
    <name type="scientific">Methylacidiphilum caldifontis</name>
    <dbReference type="NCBI Taxonomy" id="2795386"/>
    <lineage>
        <taxon>Bacteria</taxon>
        <taxon>Pseudomonadati</taxon>
        <taxon>Verrucomicrobiota</taxon>
        <taxon>Methylacidiphilae</taxon>
        <taxon>Methylacidiphilales</taxon>
        <taxon>Methylacidiphilaceae</taxon>
        <taxon>Methylacidiphilum (ex Ratnadevi et al. 2023)</taxon>
    </lineage>
</organism>
<sequence length="144" mass="16877">MYKIYTSIEIEAKKEDLWNCLVDFHSYSAWNPFLRKIGIKNLRPHESFWLLVQAPASLPVIMKGMILSIEPQSLLVWRCHLIHPLLLTGIHKLELTETVPCHTLFVHTEQFQGILPPLLWTMIKPRVYKGFESMNKALKQKIEK</sequence>
<gene>
    <name evidence="1" type="ORF">A7Q10_05530</name>
</gene>
<dbReference type="Gene3D" id="3.30.530.20">
    <property type="match status" value="1"/>
</dbReference>
<dbReference type="CDD" id="cd07822">
    <property type="entry name" value="SRPBCC_4"/>
    <property type="match status" value="1"/>
</dbReference>
<dbReference type="RefSeq" id="WP_134439443.1">
    <property type="nucleotide sequence ID" value="NZ_LXQC01000101.1"/>
</dbReference>
<keyword evidence="2" id="KW-1185">Reference proteome</keyword>